<sequence length="55" mass="6546">MDYEKLWRTLKGEALTRKRIAAMMEVSWDEVMDMMEQMEQEEYTGGDFYLETDGG</sequence>
<dbReference type="RefSeq" id="WP_231062643.1">
    <property type="nucleotide sequence ID" value="NZ_JAJNOR010000005.1"/>
</dbReference>
<protein>
    <submittedName>
        <fullName evidence="1">Uncharacterized protein</fullName>
    </submittedName>
</protein>
<organism evidence="1 2">
    <name type="scientific">Lientehia hominis</name>
    <dbReference type="NCBI Taxonomy" id="2897778"/>
    <lineage>
        <taxon>Bacteria</taxon>
        <taxon>Bacillati</taxon>
        <taxon>Bacillota</taxon>
        <taxon>Clostridia</taxon>
        <taxon>Lachnospirales</taxon>
        <taxon>Lachnospiraceae</taxon>
        <taxon>Lientehia</taxon>
    </lineage>
</organism>
<dbReference type="EMBL" id="JAJNOR010000005">
    <property type="protein sequence ID" value="MCD2492757.1"/>
    <property type="molecule type" value="Genomic_DNA"/>
</dbReference>
<evidence type="ECO:0000313" key="2">
    <source>
        <dbReference type="Proteomes" id="UP001299265"/>
    </source>
</evidence>
<proteinExistence type="predicted"/>
<gene>
    <name evidence="1" type="ORF">LQE92_08960</name>
</gene>
<keyword evidence="2" id="KW-1185">Reference proteome</keyword>
<dbReference type="Proteomes" id="UP001299265">
    <property type="component" value="Unassembled WGS sequence"/>
</dbReference>
<reference evidence="1 2" key="1">
    <citation type="submission" date="2021-11" db="EMBL/GenBank/DDBJ databases">
        <title>Lacrimispora sp. nov. NSJ-141 isolated from human feces.</title>
        <authorList>
            <person name="Abdugheni R."/>
        </authorList>
    </citation>
    <scope>NUCLEOTIDE SEQUENCE [LARGE SCALE GENOMIC DNA]</scope>
    <source>
        <strain evidence="1 2">NSJ-141</strain>
    </source>
</reference>
<accession>A0AAP2RIS9</accession>
<evidence type="ECO:0000313" key="1">
    <source>
        <dbReference type="EMBL" id="MCD2492757.1"/>
    </source>
</evidence>
<name>A0AAP2RIS9_9FIRM</name>
<comment type="caution">
    <text evidence="1">The sequence shown here is derived from an EMBL/GenBank/DDBJ whole genome shotgun (WGS) entry which is preliminary data.</text>
</comment>
<dbReference type="AlphaFoldDB" id="A0AAP2RIS9"/>